<protein>
    <recommendedName>
        <fullName evidence="1">Protein kinase domain-containing protein</fullName>
    </recommendedName>
</protein>
<dbReference type="InterPro" id="IPR011009">
    <property type="entry name" value="Kinase-like_dom_sf"/>
</dbReference>
<evidence type="ECO:0000313" key="2">
    <source>
        <dbReference type="EMBL" id="KIY51954.1"/>
    </source>
</evidence>
<feature type="domain" description="Protein kinase" evidence="1">
    <location>
        <begin position="32"/>
        <end position="352"/>
    </location>
</feature>
<evidence type="ECO:0000313" key="3">
    <source>
        <dbReference type="Proteomes" id="UP000054144"/>
    </source>
</evidence>
<dbReference type="GO" id="GO:0005524">
    <property type="term" value="F:ATP binding"/>
    <property type="evidence" value="ECO:0007669"/>
    <property type="project" value="InterPro"/>
</dbReference>
<dbReference type="GO" id="GO:0004672">
    <property type="term" value="F:protein kinase activity"/>
    <property type="evidence" value="ECO:0007669"/>
    <property type="project" value="InterPro"/>
</dbReference>
<name>A0A0D7AJL3_9AGAR</name>
<proteinExistence type="predicted"/>
<keyword evidence="3" id="KW-1185">Reference proteome</keyword>
<dbReference type="PANTHER" id="PTHR44167">
    <property type="entry name" value="OVARIAN-SPECIFIC SERINE/THREONINE-PROTEIN KINASE LOK-RELATED"/>
    <property type="match status" value="1"/>
</dbReference>
<organism evidence="2 3">
    <name type="scientific">Fistulina hepatica ATCC 64428</name>
    <dbReference type="NCBI Taxonomy" id="1128425"/>
    <lineage>
        <taxon>Eukaryota</taxon>
        <taxon>Fungi</taxon>
        <taxon>Dikarya</taxon>
        <taxon>Basidiomycota</taxon>
        <taxon>Agaricomycotina</taxon>
        <taxon>Agaricomycetes</taxon>
        <taxon>Agaricomycetidae</taxon>
        <taxon>Agaricales</taxon>
        <taxon>Fistulinaceae</taxon>
        <taxon>Fistulina</taxon>
    </lineage>
</organism>
<reference evidence="2 3" key="1">
    <citation type="journal article" date="2015" name="Fungal Genet. Biol.">
        <title>Evolution of novel wood decay mechanisms in Agaricales revealed by the genome sequences of Fistulina hepatica and Cylindrobasidium torrendii.</title>
        <authorList>
            <person name="Floudas D."/>
            <person name="Held B.W."/>
            <person name="Riley R."/>
            <person name="Nagy L.G."/>
            <person name="Koehler G."/>
            <person name="Ransdell A.S."/>
            <person name="Younus H."/>
            <person name="Chow J."/>
            <person name="Chiniquy J."/>
            <person name="Lipzen A."/>
            <person name="Tritt A."/>
            <person name="Sun H."/>
            <person name="Haridas S."/>
            <person name="LaButti K."/>
            <person name="Ohm R.A."/>
            <person name="Kues U."/>
            <person name="Blanchette R.A."/>
            <person name="Grigoriev I.V."/>
            <person name="Minto R.E."/>
            <person name="Hibbett D.S."/>
        </authorList>
    </citation>
    <scope>NUCLEOTIDE SEQUENCE [LARGE SCALE GENOMIC DNA]</scope>
    <source>
        <strain evidence="2 3">ATCC 64428</strain>
    </source>
</reference>
<dbReference type="PANTHER" id="PTHR44167:SF24">
    <property type="entry name" value="SERINE_THREONINE-PROTEIN KINASE CHK2"/>
    <property type="match status" value="1"/>
</dbReference>
<dbReference type="Gene3D" id="3.30.200.20">
    <property type="entry name" value="Phosphorylase Kinase, domain 1"/>
    <property type="match status" value="1"/>
</dbReference>
<dbReference type="AlphaFoldDB" id="A0A0D7AJL3"/>
<dbReference type="OrthoDB" id="3224178at2759"/>
<dbReference type="SMART" id="SM00220">
    <property type="entry name" value="S_TKc"/>
    <property type="match status" value="1"/>
</dbReference>
<dbReference type="PROSITE" id="PS50011">
    <property type="entry name" value="PROTEIN_KINASE_DOM"/>
    <property type="match status" value="1"/>
</dbReference>
<dbReference type="EMBL" id="KN881646">
    <property type="protein sequence ID" value="KIY51954.1"/>
    <property type="molecule type" value="Genomic_DNA"/>
</dbReference>
<accession>A0A0D7AJL3</accession>
<sequence>MDYGSAFNEKLWARLEKLTPPPFPNDLSDWRRLSIQNEEDGYIGAVYFLDVPWEALREVFMDVGYTLYARRRYDTSPGAYILTPPENGKDVIVKLISDGIDPTGLRELEILQTLTSGPLKSHPDNQCVPVLEYIRHDKWVFAVFPRWSNCTEPNFESVGEVLDFCEQVTRTLAFFHKNEIAHLDVAPENILMNFSGISPSSRTRQIRDLFPVRYAFIDFGCARMFPADEHAPANERLVTDMFIGRPSKAPELELQQPYDPFAADVFQTGTFFVSYFYDVSAYIPEFFPLLLSMTAVGGSPKDRITMSEAHRRFCEIRDGLSLPLRYTLLDIQFMGYLKLRSVSDVVGIREYFLKKKIYFARYQLQDKNRQVADALFWEDKWPKLELHDHADERTTST</sequence>
<gene>
    <name evidence="2" type="ORF">FISHEDRAFT_70190</name>
</gene>
<dbReference type="Gene3D" id="1.10.510.10">
    <property type="entry name" value="Transferase(Phosphotransferase) domain 1"/>
    <property type="match status" value="1"/>
</dbReference>
<dbReference type="Pfam" id="PF00069">
    <property type="entry name" value="Pkinase"/>
    <property type="match status" value="1"/>
</dbReference>
<dbReference type="SUPFAM" id="SSF56112">
    <property type="entry name" value="Protein kinase-like (PK-like)"/>
    <property type="match status" value="1"/>
</dbReference>
<dbReference type="InterPro" id="IPR000719">
    <property type="entry name" value="Prot_kinase_dom"/>
</dbReference>
<evidence type="ECO:0000259" key="1">
    <source>
        <dbReference type="PROSITE" id="PS50011"/>
    </source>
</evidence>
<dbReference type="Proteomes" id="UP000054144">
    <property type="component" value="Unassembled WGS sequence"/>
</dbReference>